<dbReference type="Gene3D" id="1.10.4030.10">
    <property type="entry name" value="Porin chaperone SurA, peptide-binding domain"/>
    <property type="match status" value="1"/>
</dbReference>
<evidence type="ECO:0000256" key="6">
    <source>
        <dbReference type="ARBA" id="ARBA00023235"/>
    </source>
</evidence>
<dbReference type="Pfam" id="PF13616">
    <property type="entry name" value="Rotamase_3"/>
    <property type="match status" value="1"/>
</dbReference>
<dbReference type="InterPro" id="IPR000297">
    <property type="entry name" value="PPIase_PpiC"/>
</dbReference>
<evidence type="ECO:0000256" key="4">
    <source>
        <dbReference type="ARBA" id="ARBA00023110"/>
    </source>
</evidence>
<evidence type="ECO:0000259" key="9">
    <source>
        <dbReference type="PROSITE" id="PS50198"/>
    </source>
</evidence>
<comment type="function">
    <text evidence="7">Chaperone involved in the correct folding and assembly of outer membrane proteins. Recognizes specific patterns of aromatic residues and the orientation of their side chains, which are found more frequently in integral outer membrane proteins. May act in both early periplasmic and late outer membrane-associated steps of protein maturation.</text>
</comment>
<comment type="domain">
    <text evidence="7">The PPIase activity resides only in the second parvulin domain. The N-terminal region and the C-terminal tail are necessary and sufficient for the chaperone activity of SurA. The PPIase activity is dispensable for SurA to function as a chaperone. The N-terminal region and the C-terminal tail are also required for porin recognition.</text>
</comment>
<keyword evidence="5 7" id="KW-0143">Chaperone</keyword>
<dbReference type="GO" id="GO:0003755">
    <property type="term" value="F:peptidyl-prolyl cis-trans isomerase activity"/>
    <property type="evidence" value="ECO:0007669"/>
    <property type="project" value="UniProtKB-UniRule"/>
</dbReference>
<dbReference type="PANTHER" id="PTHR47637:SF1">
    <property type="entry name" value="CHAPERONE SURA"/>
    <property type="match status" value="1"/>
</dbReference>
<dbReference type="GO" id="GO:0030288">
    <property type="term" value="C:outer membrane-bounded periplasmic space"/>
    <property type="evidence" value="ECO:0007669"/>
    <property type="project" value="InterPro"/>
</dbReference>
<dbReference type="SUPFAM" id="SSF109998">
    <property type="entry name" value="Triger factor/SurA peptide-binding domain-like"/>
    <property type="match status" value="1"/>
</dbReference>
<feature type="coiled-coil region" evidence="8">
    <location>
        <begin position="188"/>
        <end position="215"/>
    </location>
</feature>
<dbReference type="Pfam" id="PF00639">
    <property type="entry name" value="Rotamase"/>
    <property type="match status" value="1"/>
</dbReference>
<dbReference type="GO" id="GO:0042277">
    <property type="term" value="F:peptide binding"/>
    <property type="evidence" value="ECO:0007669"/>
    <property type="project" value="InterPro"/>
</dbReference>
<dbReference type="HAMAP" id="MF_01183">
    <property type="entry name" value="Chaperone_SurA"/>
    <property type="match status" value="1"/>
</dbReference>
<dbReference type="OrthoDB" id="14196at2"/>
<feature type="domain" description="PpiC" evidence="9">
    <location>
        <begin position="286"/>
        <end position="386"/>
    </location>
</feature>
<evidence type="ECO:0000256" key="5">
    <source>
        <dbReference type="ARBA" id="ARBA00023186"/>
    </source>
</evidence>
<dbReference type="InterPro" id="IPR015391">
    <property type="entry name" value="SurA_N"/>
</dbReference>
<feature type="domain" description="PpiC" evidence="9">
    <location>
        <begin position="174"/>
        <end position="277"/>
    </location>
</feature>
<evidence type="ECO:0000313" key="10">
    <source>
        <dbReference type="EMBL" id="RLK51551.1"/>
    </source>
</evidence>
<dbReference type="InterPro" id="IPR050280">
    <property type="entry name" value="OMP_Chaperone_SurA"/>
</dbReference>
<evidence type="ECO:0000313" key="11">
    <source>
        <dbReference type="Proteomes" id="UP000275461"/>
    </source>
</evidence>
<evidence type="ECO:0000256" key="2">
    <source>
        <dbReference type="ARBA" id="ARBA00022737"/>
    </source>
</evidence>
<comment type="subcellular location">
    <subcellularLocation>
        <location evidence="7">Periplasm</location>
    </subcellularLocation>
    <text evidence="7">Is capable of associating with the outer membrane.</text>
</comment>
<dbReference type="GO" id="GO:0006457">
    <property type="term" value="P:protein folding"/>
    <property type="evidence" value="ECO:0007669"/>
    <property type="project" value="UniProtKB-UniRule"/>
</dbReference>
<dbReference type="InterPro" id="IPR023034">
    <property type="entry name" value="PPIase_SurA"/>
</dbReference>
<keyword evidence="11" id="KW-1185">Reference proteome</keyword>
<keyword evidence="2 7" id="KW-0677">Repeat</keyword>
<dbReference type="GO" id="GO:0051082">
    <property type="term" value="F:unfolded protein binding"/>
    <property type="evidence" value="ECO:0007669"/>
    <property type="project" value="UniProtKB-UniRule"/>
</dbReference>
<dbReference type="Pfam" id="PF09312">
    <property type="entry name" value="SurA_N"/>
    <property type="match status" value="1"/>
</dbReference>
<dbReference type="InterPro" id="IPR046357">
    <property type="entry name" value="PPIase_dom_sf"/>
</dbReference>
<keyword evidence="1 7" id="KW-0732">Signal</keyword>
<dbReference type="GO" id="GO:0043165">
    <property type="term" value="P:Gram-negative-bacterium-type cell outer membrane assembly"/>
    <property type="evidence" value="ECO:0007669"/>
    <property type="project" value="InterPro"/>
</dbReference>
<keyword evidence="3 7" id="KW-0574">Periplasm</keyword>
<dbReference type="PROSITE" id="PS50198">
    <property type="entry name" value="PPIC_PPIASE_2"/>
    <property type="match status" value="2"/>
</dbReference>
<keyword evidence="8" id="KW-0175">Coiled coil</keyword>
<name>A0A498CGU2_9GAMM</name>
<dbReference type="InterPro" id="IPR027304">
    <property type="entry name" value="Trigger_fact/SurA_dom_sf"/>
</dbReference>
<sequence length="433" mass="48713">MTAITRTILTGTLLTVALLLAALQPARAESLDRIIAVVDDQVVLASELDREMATIANQLRGRGQQLPPQDTFQRQVLERLITQRVQLSRAQRVGINIDDATLDAAMQRMAQQNNMTMGQFRQAVEQEGFEFNYFREGIREEIAISRLRQAQVEEQVTVTPQEVEEVLETLDDENQEYRLGHILIATPEAASSDQLEEARERAEQLREQIVAGETDFEGAATAFSDAATAMEGGDLGWRLQGQLPSLFAEAIDAGLQTGEVSEVLQNSSGFHLVKLMDQRTQGGEHVAETRARHILIRTDGDVITDEDASLRLQSLRERVEDGESFTELAEEYSEDTGSAARGGDLGWTRPGQLVPEFQGAMDALDEGEISMPFATPFGWHIVQVTDRRERDITRERLRDQLAQQIHQRKAEEAFEQWIRRLRDEAYVDVRVDQ</sequence>
<proteinExistence type="inferred from homology"/>
<evidence type="ECO:0000256" key="7">
    <source>
        <dbReference type="HAMAP-Rule" id="MF_01183"/>
    </source>
</evidence>
<evidence type="ECO:0000256" key="3">
    <source>
        <dbReference type="ARBA" id="ARBA00022764"/>
    </source>
</evidence>
<reference evidence="10 11" key="1">
    <citation type="submission" date="2018-10" db="EMBL/GenBank/DDBJ databases">
        <title>Genomic Encyclopedia of Type Strains, Phase IV (KMG-IV): sequencing the most valuable type-strain genomes for metagenomic binning, comparative biology and taxonomic classification.</title>
        <authorList>
            <person name="Goeker M."/>
        </authorList>
    </citation>
    <scope>NUCLEOTIDE SEQUENCE [LARGE SCALE GENOMIC DNA]</scope>
    <source>
        <strain evidence="10 11">DSM 12769</strain>
    </source>
</reference>
<dbReference type="PANTHER" id="PTHR47637">
    <property type="entry name" value="CHAPERONE SURA"/>
    <property type="match status" value="1"/>
</dbReference>
<keyword evidence="6 7" id="KW-0413">Isomerase</keyword>
<gene>
    <name evidence="7" type="primary">surA</name>
    <name evidence="10" type="ORF">DFR31_1494</name>
</gene>
<dbReference type="RefSeq" id="WP_121441956.1">
    <property type="nucleotide sequence ID" value="NZ_RCDA01000001.1"/>
</dbReference>
<protein>
    <recommendedName>
        <fullName evidence="7">Chaperone SurA</fullName>
    </recommendedName>
    <alternativeName>
        <fullName evidence="7">Peptidyl-prolyl cis-trans isomerase SurA</fullName>
        <shortName evidence="7">PPIase SurA</shortName>
        <ecNumber evidence="7">5.2.1.8</ecNumber>
    </alternativeName>
    <alternativeName>
        <fullName evidence="7">Rotamase SurA</fullName>
    </alternativeName>
</protein>
<dbReference type="SUPFAM" id="SSF54534">
    <property type="entry name" value="FKBP-like"/>
    <property type="match status" value="2"/>
</dbReference>
<comment type="catalytic activity">
    <reaction evidence="7">
        <text>[protein]-peptidylproline (omega=180) = [protein]-peptidylproline (omega=0)</text>
        <dbReference type="Rhea" id="RHEA:16237"/>
        <dbReference type="Rhea" id="RHEA-COMP:10747"/>
        <dbReference type="Rhea" id="RHEA-COMP:10748"/>
        <dbReference type="ChEBI" id="CHEBI:83833"/>
        <dbReference type="ChEBI" id="CHEBI:83834"/>
        <dbReference type="EC" id="5.2.1.8"/>
    </reaction>
</comment>
<evidence type="ECO:0000256" key="8">
    <source>
        <dbReference type="SAM" id="Coils"/>
    </source>
</evidence>
<dbReference type="GO" id="GO:0050821">
    <property type="term" value="P:protein stabilization"/>
    <property type="evidence" value="ECO:0007669"/>
    <property type="project" value="InterPro"/>
</dbReference>
<organism evidence="10 11">
    <name type="scientific">Alkalispirillum mobile</name>
    <dbReference type="NCBI Taxonomy" id="85925"/>
    <lineage>
        <taxon>Bacteria</taxon>
        <taxon>Pseudomonadati</taxon>
        <taxon>Pseudomonadota</taxon>
        <taxon>Gammaproteobacteria</taxon>
        <taxon>Chromatiales</taxon>
        <taxon>Ectothiorhodospiraceae</taxon>
        <taxon>Alkalispirillum</taxon>
    </lineage>
</organism>
<comment type="caution">
    <text evidence="10">The sequence shown here is derived from an EMBL/GenBank/DDBJ whole genome shotgun (WGS) entry which is preliminary data.</text>
</comment>
<keyword evidence="4 7" id="KW-0697">Rotamase</keyword>
<dbReference type="EMBL" id="RCDA01000001">
    <property type="protein sequence ID" value="RLK51551.1"/>
    <property type="molecule type" value="Genomic_DNA"/>
</dbReference>
<accession>A0A498CGU2</accession>
<dbReference type="Proteomes" id="UP000275461">
    <property type="component" value="Unassembled WGS sequence"/>
</dbReference>
<dbReference type="AlphaFoldDB" id="A0A498CGU2"/>
<dbReference type="Gene3D" id="3.10.50.40">
    <property type="match status" value="2"/>
</dbReference>
<dbReference type="EC" id="5.2.1.8" evidence="7"/>
<evidence type="ECO:0000256" key="1">
    <source>
        <dbReference type="ARBA" id="ARBA00022729"/>
    </source>
</evidence>